<evidence type="ECO:0000313" key="3">
    <source>
        <dbReference type="Proteomes" id="UP000691718"/>
    </source>
</evidence>
<reference evidence="2" key="1">
    <citation type="submission" date="2021-04" db="EMBL/GenBank/DDBJ databases">
        <authorList>
            <person name="Tunstrom K."/>
        </authorList>
    </citation>
    <scope>NUCLEOTIDE SEQUENCE</scope>
</reference>
<dbReference type="OrthoDB" id="3225452at2759"/>
<organism evidence="2 3">
    <name type="scientific">Parnassius apollo</name>
    <name type="common">Apollo butterfly</name>
    <name type="synonym">Papilio apollo</name>
    <dbReference type="NCBI Taxonomy" id="110799"/>
    <lineage>
        <taxon>Eukaryota</taxon>
        <taxon>Metazoa</taxon>
        <taxon>Ecdysozoa</taxon>
        <taxon>Arthropoda</taxon>
        <taxon>Hexapoda</taxon>
        <taxon>Insecta</taxon>
        <taxon>Pterygota</taxon>
        <taxon>Neoptera</taxon>
        <taxon>Endopterygota</taxon>
        <taxon>Lepidoptera</taxon>
        <taxon>Glossata</taxon>
        <taxon>Ditrysia</taxon>
        <taxon>Papilionoidea</taxon>
        <taxon>Papilionidae</taxon>
        <taxon>Parnassiinae</taxon>
        <taxon>Parnassini</taxon>
        <taxon>Parnassius</taxon>
        <taxon>Parnassius</taxon>
    </lineage>
</organism>
<name>A0A8S3WK04_PARAO</name>
<feature type="compositionally biased region" description="Basic and acidic residues" evidence="1">
    <location>
        <begin position="154"/>
        <end position="168"/>
    </location>
</feature>
<evidence type="ECO:0000256" key="1">
    <source>
        <dbReference type="SAM" id="MobiDB-lite"/>
    </source>
</evidence>
<keyword evidence="3" id="KW-1185">Reference proteome</keyword>
<dbReference type="Proteomes" id="UP000691718">
    <property type="component" value="Unassembled WGS sequence"/>
</dbReference>
<dbReference type="AlphaFoldDB" id="A0A8S3WK04"/>
<feature type="compositionally biased region" description="Polar residues" evidence="1">
    <location>
        <begin position="184"/>
        <end position="199"/>
    </location>
</feature>
<comment type="caution">
    <text evidence="2">The sequence shown here is derived from an EMBL/GenBank/DDBJ whole genome shotgun (WGS) entry which is preliminary data.</text>
</comment>
<gene>
    <name evidence="2" type="ORF">PAPOLLO_LOCUS7270</name>
</gene>
<sequence length="208" mass="22752">MNLLTQREQSTNHACLPLLTGLVFQQTSQVEMPPAHEPSQARWRLALAPPSPFPSRSRSRSLSPARGPYHTPQMGGENSAFKALSHQDTNALKALSHQAQLESNALKALSQTPFEGGPFKPHPALENSAFKALVPHSAAAALLAAQSIQLARGYESHSDSDEEINVHDESDDDGDRQKNKTRSRSPSPCRQRALTSSDLPLQLTKHDR</sequence>
<feature type="region of interest" description="Disordered" evidence="1">
    <location>
        <begin position="47"/>
        <end position="77"/>
    </location>
</feature>
<feature type="compositionally biased region" description="Low complexity" evidence="1">
    <location>
        <begin position="47"/>
        <end position="66"/>
    </location>
</feature>
<accession>A0A8S3WK04</accession>
<protein>
    <submittedName>
        <fullName evidence="2">(apollo) hypothetical protein</fullName>
    </submittedName>
</protein>
<proteinExistence type="predicted"/>
<feature type="region of interest" description="Disordered" evidence="1">
    <location>
        <begin position="151"/>
        <end position="208"/>
    </location>
</feature>
<dbReference type="EMBL" id="CAJQZP010000501">
    <property type="protein sequence ID" value="CAG4964753.1"/>
    <property type="molecule type" value="Genomic_DNA"/>
</dbReference>
<evidence type="ECO:0000313" key="2">
    <source>
        <dbReference type="EMBL" id="CAG4964753.1"/>
    </source>
</evidence>